<accession>A0ABW2VIP1</accession>
<name>A0ABW2VIP1_9ACTN</name>
<dbReference type="EMBL" id="JBHTEC010000001">
    <property type="protein sequence ID" value="MFD0283832.1"/>
    <property type="molecule type" value="Genomic_DNA"/>
</dbReference>
<dbReference type="RefSeq" id="WP_381301008.1">
    <property type="nucleotide sequence ID" value="NZ_JBHTEC010000001.1"/>
</dbReference>
<dbReference type="Proteomes" id="UP001596957">
    <property type="component" value="Unassembled WGS sequence"/>
</dbReference>
<evidence type="ECO:0000313" key="1">
    <source>
        <dbReference type="EMBL" id="MFD0283832.1"/>
    </source>
</evidence>
<protein>
    <submittedName>
        <fullName evidence="1">Transposase</fullName>
    </submittedName>
</protein>
<organism evidence="1 2">
    <name type="scientific">Streptomyces lutosisoli</name>
    <dbReference type="NCBI Taxonomy" id="2665721"/>
    <lineage>
        <taxon>Bacteria</taxon>
        <taxon>Bacillati</taxon>
        <taxon>Actinomycetota</taxon>
        <taxon>Actinomycetes</taxon>
        <taxon>Kitasatosporales</taxon>
        <taxon>Streptomycetaceae</taxon>
        <taxon>Streptomyces</taxon>
    </lineage>
</organism>
<sequence length="200" mass="22359">MAEEWLAEYGEPVHRPRGLLDVVSNAHACLDSASPEERRAVFARFDVVVHPGVMANRLKPGVKCPVSEWHWTTGTLIPPDPSDGEGEAVVEAVQPFFTKRHFTSKYDIRQQFSGMLYRLRNGVSWGDMPLTWGPTNPIRERQLSWWQKGAWPKVMETLNAGGRGVPAYRRSTLAQFMVVGRDRAGISVQGWTGELGTTVA</sequence>
<keyword evidence="2" id="KW-1185">Reference proteome</keyword>
<comment type="caution">
    <text evidence="1">The sequence shown here is derived from an EMBL/GenBank/DDBJ whole genome shotgun (WGS) entry which is preliminary data.</text>
</comment>
<reference evidence="2" key="1">
    <citation type="journal article" date="2019" name="Int. J. Syst. Evol. Microbiol.">
        <title>The Global Catalogue of Microorganisms (GCM) 10K type strain sequencing project: providing services to taxonomists for standard genome sequencing and annotation.</title>
        <authorList>
            <consortium name="The Broad Institute Genomics Platform"/>
            <consortium name="The Broad Institute Genome Sequencing Center for Infectious Disease"/>
            <person name="Wu L."/>
            <person name="Ma J."/>
        </authorList>
    </citation>
    <scope>NUCLEOTIDE SEQUENCE [LARGE SCALE GENOMIC DNA]</scope>
    <source>
        <strain evidence="2">CGMCC 4.7198</strain>
    </source>
</reference>
<proteinExistence type="predicted"/>
<gene>
    <name evidence="1" type="ORF">ACFQZP_19545</name>
</gene>
<evidence type="ECO:0000313" key="2">
    <source>
        <dbReference type="Proteomes" id="UP001596957"/>
    </source>
</evidence>